<name>A0A2W5U961_9CORY</name>
<feature type="domain" description="DUF6542" evidence="3">
    <location>
        <begin position="27"/>
        <end position="153"/>
    </location>
</feature>
<reference evidence="4 5" key="1">
    <citation type="submission" date="2017-08" db="EMBL/GenBank/DDBJ databases">
        <title>Infants hospitalized years apart are colonized by the same room-sourced microbial strains.</title>
        <authorList>
            <person name="Brooks B."/>
            <person name="Olm M.R."/>
            <person name="Firek B.A."/>
            <person name="Baker R."/>
            <person name="Thomas B.C."/>
            <person name="Morowitz M.J."/>
            <person name="Banfield J.F."/>
        </authorList>
    </citation>
    <scope>NUCLEOTIDE SEQUENCE [LARGE SCALE GENOMIC DNA]</scope>
    <source>
        <strain evidence="4">S2_003_000_R1_3</strain>
    </source>
</reference>
<feature type="compositionally biased region" description="Low complexity" evidence="1">
    <location>
        <begin position="160"/>
        <end position="171"/>
    </location>
</feature>
<evidence type="ECO:0000259" key="3">
    <source>
        <dbReference type="Pfam" id="PF20177"/>
    </source>
</evidence>
<dbReference type="Proteomes" id="UP000249432">
    <property type="component" value="Unassembled WGS sequence"/>
</dbReference>
<comment type="caution">
    <text evidence="4">The sequence shown here is derived from an EMBL/GenBank/DDBJ whole genome shotgun (WGS) entry which is preliminary data.</text>
</comment>
<feature type="transmembrane region" description="Helical" evidence="2">
    <location>
        <begin position="25"/>
        <end position="47"/>
    </location>
</feature>
<feature type="transmembrane region" description="Helical" evidence="2">
    <location>
        <begin position="88"/>
        <end position="106"/>
    </location>
</feature>
<dbReference type="EMBL" id="QFRA01000006">
    <property type="protein sequence ID" value="PZR05498.1"/>
    <property type="molecule type" value="Genomic_DNA"/>
</dbReference>
<dbReference type="AlphaFoldDB" id="A0A2W5U961"/>
<keyword evidence="2" id="KW-1133">Transmembrane helix</keyword>
<feature type="transmembrane region" description="Helical" evidence="2">
    <location>
        <begin position="126"/>
        <end position="150"/>
    </location>
</feature>
<feature type="compositionally biased region" description="Polar residues" evidence="1">
    <location>
        <begin position="172"/>
        <end position="182"/>
    </location>
</feature>
<evidence type="ECO:0000256" key="2">
    <source>
        <dbReference type="SAM" id="Phobius"/>
    </source>
</evidence>
<organism evidence="4 5">
    <name type="scientific">Corynebacterium kroppenstedtii</name>
    <dbReference type="NCBI Taxonomy" id="161879"/>
    <lineage>
        <taxon>Bacteria</taxon>
        <taxon>Bacillati</taxon>
        <taxon>Actinomycetota</taxon>
        <taxon>Actinomycetes</taxon>
        <taxon>Mycobacteriales</taxon>
        <taxon>Corynebacteriaceae</taxon>
        <taxon>Corynebacterium</taxon>
    </lineage>
</organism>
<gene>
    <name evidence="4" type="ORF">DI525_04270</name>
</gene>
<accession>A0A2W5U961</accession>
<sequence length="301" mass="34022">MSEYRTPAASPRTSSGRSNSNDNRFWGLLWWAPLAIIAASMATGMFISSAGDGALGRWYFIFFVASSLITTLLVQVQGLLVTVCAQPILFTVLTPICSLLAGKLSGHSEGVGVFSKTSLLANFFPVVQHFFVLFWTVVISAIVAVVRCWLYRRQTARVTARRQTASSRAPRNGQQKQRASTSRAHRPQEYRSDSTSTSIDSARTDSRRSSSPSRRHRPRSYETNRSPRVSSRYEDRYEGSEVSRRQHDAPSRPTHQGDRERYRDQSPTYPSKKFTPRTYRPDDGTSSLPPRTTRPRHSRRD</sequence>
<feature type="compositionally biased region" description="Basic and acidic residues" evidence="1">
    <location>
        <begin position="231"/>
        <end position="264"/>
    </location>
</feature>
<dbReference type="Pfam" id="PF20177">
    <property type="entry name" value="DUF6542"/>
    <property type="match status" value="1"/>
</dbReference>
<dbReference type="InterPro" id="IPR046672">
    <property type="entry name" value="DUF6542"/>
</dbReference>
<keyword evidence="2" id="KW-0812">Transmembrane</keyword>
<keyword evidence="2" id="KW-0472">Membrane</keyword>
<evidence type="ECO:0000313" key="5">
    <source>
        <dbReference type="Proteomes" id="UP000249432"/>
    </source>
</evidence>
<evidence type="ECO:0000256" key="1">
    <source>
        <dbReference type="SAM" id="MobiDB-lite"/>
    </source>
</evidence>
<dbReference type="RefSeq" id="WP_303734549.1">
    <property type="nucleotide sequence ID" value="NZ_CAKZHK010000008.1"/>
</dbReference>
<proteinExistence type="predicted"/>
<protein>
    <recommendedName>
        <fullName evidence="3">DUF6542 domain-containing protein</fullName>
    </recommendedName>
</protein>
<feature type="transmembrane region" description="Helical" evidence="2">
    <location>
        <begin position="59"/>
        <end position="81"/>
    </location>
</feature>
<evidence type="ECO:0000313" key="4">
    <source>
        <dbReference type="EMBL" id="PZR05498.1"/>
    </source>
</evidence>
<feature type="region of interest" description="Disordered" evidence="1">
    <location>
        <begin position="160"/>
        <end position="301"/>
    </location>
</feature>